<sequence length="1441" mass="159147">MSLKTETPTNTHLNIVPKLATDGSNWITYKERIHTVMGSRGLMRHLEGTARRPPDPLPYPQTAPSAAAVTVPSATAATTTTAPTQPALTPEEYLAKVEAAESKLDDFLQKEFAARQQIYGTINDALLLRVKKLPTAADVWGAIQKEYEGKSEMYSGAVRTRLQNMKCDEGANIRTHLDQMLKFREELSSMGAAMADADFSACIYTSLPSSYGTLLTALTTAARLSKNTLTSDDVVFAICEEFDRRSQGQTSETALFVKPAGKFASRGKGQKNSKDIECFNCGRRGHMKSECWRAGGGKEGQGPRNQNPKKDGDKGKSGTSANTAVSSNTDVHAFTATFDSAALAHSHTADGNIRIEVYDSGATRHISPYRDTFTAFEATPPKPITAADGRAFHATGQGTVALKVPNGDQWTTVMLQDVLYAPDIAFALISVARADAAGYSAIFEQGECRIISRSKGRIVGRIPSNNGLFRVEHARTTAGIVLLPPGDVVEHGLVTTSVMDFHRRMGHISPMIAERLVREGRVEGVRLTDSAKPGTDQCESCIQAKITRHPVPKERDGARAKELGDRVHSDVWGPARTETIGGKKYFTSFTDDATRWTELYLLHAKSGTFQAYKSYEAKLSTQDGKTVKALQSDRGGEYMSADFKAHLAAKGTASRLTVHDTPQHNGLAERINRTLPEHARAMLIASGLPKSLWGEAIMHATWLKNRTSTRALEGKTPYEVRYSKVPDLGNIHEFGAKVWVRIEDAGKLDSKAREGRFVGHSEESKGYRVYWPDKHSVTVERNVKFVHETVISDDTQPERARATGGPSVSKTLSVPAPEEEMASRTIDPPTPAAPTPPSSPPEAPAPEAPSGRGHRVRKASAYVQRLNDGSGVADGRPSQSKYPKGLQPGDLMGAVAVEAESEDEVESIFAMPALTETPRQDPASLNEAMQSTEWPKWKEAIAKEMQNLDSHGTYTLVEPPKNTNIVGSKFVFRIKHNAEGEIESYKARLVAQGFTQVPGIDFNETFAPVAKLASIRLILALAARYDWELHQMDVKGAYLNGDLEEEIYMRQPPGQAEPGKEHLVCRLKRPLYGLKQSGRQFHKKISGELGSMGLTRSKVDHCVFWLRNEEDVLILLIALSVDDSTIAGTKAAVFWFKREISTRFEMSDLGEMHWILGIEVRRDRDARTLSLSQRAYIDMILTRFNLQDAKSLTTPLDPGTVLSIHQCPSTPRQFEDMKNIPYREAIGSLMYAALGTRPDIAYAVTALSQFMQNPGRPHWEAAKRVFRYLAGTRERWLTFGETTDGVEGFSDADWGSAEHRHSISGYVFLLDGGAVSWSAKKQNVVALSSTEAEYIAITHATKEALWLRSLLADVLHPDILRYPVRLHSDNKSAIALAKDDAYHARTKHIDIRFHFIRETVENGQVILQYRRTEDMPADIFTKVLPRIKVEHLSRLIGLHEN</sequence>
<dbReference type="InterPro" id="IPR012337">
    <property type="entry name" value="RNaseH-like_sf"/>
</dbReference>
<dbReference type="Pfam" id="PF14223">
    <property type="entry name" value="Retrotran_gag_2"/>
    <property type="match status" value="1"/>
</dbReference>
<dbReference type="SUPFAM" id="SSF53098">
    <property type="entry name" value="Ribonuclease H-like"/>
    <property type="match status" value="1"/>
</dbReference>
<keyword evidence="3" id="KW-0645">Protease</keyword>
<evidence type="ECO:0000256" key="7">
    <source>
        <dbReference type="ARBA" id="ARBA00022884"/>
    </source>
</evidence>
<dbReference type="SMART" id="SM00343">
    <property type="entry name" value="ZnF_C2HC"/>
    <property type="match status" value="1"/>
</dbReference>
<comment type="catalytic activity">
    <reaction evidence="8">
        <text>DNA(n) + a 2'-deoxyribonucleoside 5'-triphosphate = DNA(n+1) + diphosphate</text>
        <dbReference type="Rhea" id="RHEA:22508"/>
        <dbReference type="Rhea" id="RHEA-COMP:17339"/>
        <dbReference type="Rhea" id="RHEA-COMP:17340"/>
        <dbReference type="ChEBI" id="CHEBI:33019"/>
        <dbReference type="ChEBI" id="CHEBI:61560"/>
        <dbReference type="ChEBI" id="CHEBI:173112"/>
        <dbReference type="EC" id="2.7.7.49"/>
    </reaction>
</comment>
<dbReference type="SUPFAM" id="SSF56672">
    <property type="entry name" value="DNA/RNA polymerases"/>
    <property type="match status" value="1"/>
</dbReference>
<dbReference type="InterPro" id="IPR039537">
    <property type="entry name" value="Retrotran_Ty1/copia-like"/>
</dbReference>
<dbReference type="InterPro" id="IPR043502">
    <property type="entry name" value="DNA/RNA_pol_sf"/>
</dbReference>
<dbReference type="GO" id="GO:0006397">
    <property type="term" value="P:mRNA processing"/>
    <property type="evidence" value="ECO:0007669"/>
    <property type="project" value="UniProtKB-KW"/>
</dbReference>
<evidence type="ECO:0000256" key="6">
    <source>
        <dbReference type="ARBA" id="ARBA00022801"/>
    </source>
</evidence>
<dbReference type="CDD" id="cd09272">
    <property type="entry name" value="RNase_HI_RT_Ty1"/>
    <property type="match status" value="1"/>
</dbReference>
<keyword evidence="5" id="KW-0064">Aspartyl protease</keyword>
<dbReference type="SUPFAM" id="SSF57756">
    <property type="entry name" value="Retrovirus zinc finger-like domains"/>
    <property type="match status" value="1"/>
</dbReference>
<dbReference type="InterPro" id="IPR013103">
    <property type="entry name" value="RVT_2"/>
</dbReference>
<dbReference type="GO" id="GO:0003887">
    <property type="term" value="F:DNA-directed DNA polymerase activity"/>
    <property type="evidence" value="ECO:0007669"/>
    <property type="project" value="UniProtKB-EC"/>
</dbReference>
<protein>
    <recommendedName>
        <fullName evidence="16">Retrovirus-related Pol polyprotein from transposon TNT 1-94</fullName>
    </recommendedName>
</protein>
<dbReference type="Pfam" id="PF22936">
    <property type="entry name" value="Pol_BBD"/>
    <property type="match status" value="1"/>
</dbReference>
<feature type="region of interest" description="Disordered" evidence="11">
    <location>
        <begin position="47"/>
        <end position="86"/>
    </location>
</feature>
<dbReference type="Pfam" id="PF07727">
    <property type="entry name" value="RVT_2"/>
    <property type="match status" value="1"/>
</dbReference>
<dbReference type="PANTHER" id="PTHR42648:SF28">
    <property type="entry name" value="TRANSPOSON-ENCODED PROTEIN WITH RIBONUCLEASE H-LIKE AND RETROVIRUS ZINC FINGER-LIKE DOMAINS"/>
    <property type="match status" value="1"/>
</dbReference>
<dbReference type="InterPro" id="IPR001878">
    <property type="entry name" value="Znf_CCHC"/>
</dbReference>
<dbReference type="GO" id="GO:0003964">
    <property type="term" value="F:RNA-directed DNA polymerase activity"/>
    <property type="evidence" value="ECO:0007669"/>
    <property type="project" value="UniProtKB-EC"/>
</dbReference>
<dbReference type="PROSITE" id="PS50994">
    <property type="entry name" value="INTEGRASE"/>
    <property type="match status" value="1"/>
</dbReference>
<evidence type="ECO:0000256" key="9">
    <source>
        <dbReference type="ARBA" id="ARBA00049244"/>
    </source>
</evidence>
<keyword evidence="1" id="KW-0815">Transposition</keyword>
<dbReference type="GO" id="GO:0005634">
    <property type="term" value="C:nucleus"/>
    <property type="evidence" value="ECO:0007669"/>
    <property type="project" value="UniProtKB-ARBA"/>
</dbReference>
<dbReference type="Gene3D" id="3.30.420.10">
    <property type="entry name" value="Ribonuclease H-like superfamily/Ribonuclease H"/>
    <property type="match status" value="1"/>
</dbReference>
<dbReference type="InParanoid" id="A0A401GN13"/>
<evidence type="ECO:0000256" key="11">
    <source>
        <dbReference type="SAM" id="MobiDB-lite"/>
    </source>
</evidence>
<feature type="region of interest" description="Disordered" evidence="11">
    <location>
        <begin position="790"/>
        <end position="887"/>
    </location>
</feature>
<evidence type="ECO:0000256" key="3">
    <source>
        <dbReference type="ARBA" id="ARBA00022670"/>
    </source>
</evidence>
<feature type="compositionally biased region" description="Low complexity" evidence="11">
    <location>
        <begin position="62"/>
        <end position="86"/>
    </location>
</feature>
<evidence type="ECO:0000259" key="13">
    <source>
        <dbReference type="PROSITE" id="PS50994"/>
    </source>
</evidence>
<organism evidence="14 15">
    <name type="scientific">Sparassis crispa</name>
    <dbReference type="NCBI Taxonomy" id="139825"/>
    <lineage>
        <taxon>Eukaryota</taxon>
        <taxon>Fungi</taxon>
        <taxon>Dikarya</taxon>
        <taxon>Basidiomycota</taxon>
        <taxon>Agaricomycotina</taxon>
        <taxon>Agaricomycetes</taxon>
        <taxon>Polyporales</taxon>
        <taxon>Sparassidaceae</taxon>
        <taxon>Sparassis</taxon>
    </lineage>
</organism>
<evidence type="ECO:0000256" key="4">
    <source>
        <dbReference type="ARBA" id="ARBA00022723"/>
    </source>
</evidence>
<dbReference type="Pfam" id="PF25597">
    <property type="entry name" value="SH3_retrovirus"/>
    <property type="match status" value="1"/>
</dbReference>
<evidence type="ECO:0000256" key="1">
    <source>
        <dbReference type="ARBA" id="ARBA00022578"/>
    </source>
</evidence>
<keyword evidence="10" id="KW-0863">Zinc-finger</keyword>
<feature type="domain" description="CCHC-type" evidence="12">
    <location>
        <begin position="278"/>
        <end position="291"/>
    </location>
</feature>
<feature type="domain" description="Integrase catalytic" evidence="13">
    <location>
        <begin position="548"/>
        <end position="725"/>
    </location>
</feature>
<feature type="compositionally biased region" description="Pro residues" evidence="11">
    <location>
        <begin position="828"/>
        <end position="847"/>
    </location>
</feature>
<keyword evidence="15" id="KW-1185">Reference proteome</keyword>
<keyword evidence="4" id="KW-0479">Metal-binding</keyword>
<dbReference type="GO" id="GO:0004190">
    <property type="term" value="F:aspartic-type endopeptidase activity"/>
    <property type="evidence" value="ECO:0007669"/>
    <property type="project" value="UniProtKB-KW"/>
</dbReference>
<dbReference type="Proteomes" id="UP000287166">
    <property type="component" value="Unassembled WGS sequence"/>
</dbReference>
<gene>
    <name evidence="14" type="ORF">SCP_0506600</name>
</gene>
<dbReference type="InterPro" id="IPR036875">
    <property type="entry name" value="Znf_CCHC_sf"/>
</dbReference>
<proteinExistence type="predicted"/>
<comment type="caution">
    <text evidence="14">The sequence shown here is derived from an EMBL/GenBank/DDBJ whole genome shotgun (WGS) entry which is preliminary data.</text>
</comment>
<evidence type="ECO:0008006" key="16">
    <source>
        <dbReference type="Google" id="ProtNLM"/>
    </source>
</evidence>
<dbReference type="GO" id="GO:0006508">
    <property type="term" value="P:proteolysis"/>
    <property type="evidence" value="ECO:0007669"/>
    <property type="project" value="UniProtKB-KW"/>
</dbReference>
<evidence type="ECO:0000256" key="10">
    <source>
        <dbReference type="PROSITE-ProRule" id="PRU00047"/>
    </source>
</evidence>
<keyword evidence="10" id="KW-0862">Zinc</keyword>
<evidence type="ECO:0000256" key="8">
    <source>
        <dbReference type="ARBA" id="ARBA00048173"/>
    </source>
</evidence>
<dbReference type="GO" id="GO:0003723">
    <property type="term" value="F:RNA binding"/>
    <property type="evidence" value="ECO:0007669"/>
    <property type="project" value="UniProtKB-KW"/>
</dbReference>
<dbReference type="PANTHER" id="PTHR42648">
    <property type="entry name" value="TRANSPOSASE, PUTATIVE-RELATED"/>
    <property type="match status" value="1"/>
</dbReference>
<dbReference type="EMBL" id="BFAD01000005">
    <property type="protein sequence ID" value="GBE83605.1"/>
    <property type="molecule type" value="Genomic_DNA"/>
</dbReference>
<name>A0A401GN13_9APHY</name>
<evidence type="ECO:0000313" key="15">
    <source>
        <dbReference type="Proteomes" id="UP000287166"/>
    </source>
</evidence>
<dbReference type="InterPro" id="IPR054722">
    <property type="entry name" value="PolX-like_BBD"/>
</dbReference>
<dbReference type="RefSeq" id="XP_027614518.1">
    <property type="nucleotide sequence ID" value="XM_027758717.1"/>
</dbReference>
<dbReference type="OrthoDB" id="2715572at2759"/>
<evidence type="ECO:0000313" key="14">
    <source>
        <dbReference type="EMBL" id="GBE83605.1"/>
    </source>
</evidence>
<dbReference type="GO" id="GO:0015074">
    <property type="term" value="P:DNA integration"/>
    <property type="evidence" value="ECO:0007669"/>
    <property type="project" value="InterPro"/>
</dbReference>
<dbReference type="GO" id="GO:0032196">
    <property type="term" value="P:transposition"/>
    <property type="evidence" value="ECO:0007669"/>
    <property type="project" value="UniProtKB-KW"/>
</dbReference>
<evidence type="ECO:0000256" key="5">
    <source>
        <dbReference type="ARBA" id="ARBA00022750"/>
    </source>
</evidence>
<dbReference type="InterPro" id="IPR001584">
    <property type="entry name" value="Integrase_cat-core"/>
</dbReference>
<accession>A0A401GN13</accession>
<keyword evidence="7" id="KW-0694">RNA-binding</keyword>
<evidence type="ECO:0000256" key="2">
    <source>
        <dbReference type="ARBA" id="ARBA00022664"/>
    </source>
</evidence>
<dbReference type="GO" id="GO:0008270">
    <property type="term" value="F:zinc ion binding"/>
    <property type="evidence" value="ECO:0007669"/>
    <property type="project" value="UniProtKB-KW"/>
</dbReference>
<feature type="region of interest" description="Disordered" evidence="11">
    <location>
        <begin position="292"/>
        <end position="324"/>
    </location>
</feature>
<reference evidence="14 15" key="1">
    <citation type="journal article" date="2018" name="Sci. Rep.">
        <title>Genome sequence of the cauliflower mushroom Sparassis crispa (Hanabiratake) and its association with beneficial usage.</title>
        <authorList>
            <person name="Kiyama R."/>
            <person name="Furutani Y."/>
            <person name="Kawaguchi K."/>
            <person name="Nakanishi T."/>
        </authorList>
    </citation>
    <scope>NUCLEOTIDE SEQUENCE [LARGE SCALE GENOMIC DNA]</scope>
</reference>
<dbReference type="InterPro" id="IPR057670">
    <property type="entry name" value="SH3_retrovirus"/>
</dbReference>
<dbReference type="Pfam" id="PF00098">
    <property type="entry name" value="zf-CCHC"/>
    <property type="match status" value="1"/>
</dbReference>
<evidence type="ECO:0000259" key="12">
    <source>
        <dbReference type="PROSITE" id="PS50158"/>
    </source>
</evidence>
<keyword evidence="2" id="KW-0507">mRNA processing</keyword>
<comment type="catalytic activity">
    <reaction evidence="9">
        <text>DNA(n) + a 2'-deoxyribonucleoside 5'-triphosphate = DNA(n+1) + diphosphate</text>
        <dbReference type="Rhea" id="RHEA:22508"/>
        <dbReference type="Rhea" id="RHEA-COMP:17339"/>
        <dbReference type="Rhea" id="RHEA-COMP:17340"/>
        <dbReference type="ChEBI" id="CHEBI:33019"/>
        <dbReference type="ChEBI" id="CHEBI:61560"/>
        <dbReference type="ChEBI" id="CHEBI:173112"/>
        <dbReference type="EC" id="2.7.7.7"/>
    </reaction>
</comment>
<dbReference type="PROSITE" id="PS50158">
    <property type="entry name" value="ZF_CCHC"/>
    <property type="match status" value="1"/>
</dbReference>
<keyword evidence="6" id="KW-0378">Hydrolase</keyword>
<dbReference type="InterPro" id="IPR036397">
    <property type="entry name" value="RNaseH_sf"/>
</dbReference>
<dbReference type="GeneID" id="38780522"/>